<proteinExistence type="predicted"/>
<feature type="non-terminal residue" evidence="2">
    <location>
        <position position="239"/>
    </location>
</feature>
<evidence type="ECO:0000313" key="2">
    <source>
        <dbReference type="EMBL" id="GAG46661.1"/>
    </source>
</evidence>
<reference evidence="2" key="1">
    <citation type="journal article" date="2014" name="Front. Microbiol.">
        <title>High frequency of phylogenetically diverse reductive dehalogenase-homologous genes in deep subseafloor sedimentary metagenomes.</title>
        <authorList>
            <person name="Kawai M."/>
            <person name="Futagami T."/>
            <person name="Toyoda A."/>
            <person name="Takaki Y."/>
            <person name="Nishi S."/>
            <person name="Hori S."/>
            <person name="Arai W."/>
            <person name="Tsubouchi T."/>
            <person name="Morono Y."/>
            <person name="Uchiyama I."/>
            <person name="Ito T."/>
            <person name="Fujiyama A."/>
            <person name="Inagaki F."/>
            <person name="Takami H."/>
        </authorList>
    </citation>
    <scope>NUCLEOTIDE SEQUENCE</scope>
    <source>
        <strain evidence="2">Expedition CK06-06</strain>
    </source>
</reference>
<feature type="region of interest" description="Disordered" evidence="1">
    <location>
        <begin position="41"/>
        <end position="61"/>
    </location>
</feature>
<evidence type="ECO:0000256" key="1">
    <source>
        <dbReference type="SAM" id="MobiDB-lite"/>
    </source>
</evidence>
<feature type="non-terminal residue" evidence="2">
    <location>
        <position position="1"/>
    </location>
</feature>
<dbReference type="EMBL" id="BARS01050247">
    <property type="protein sequence ID" value="GAG46661.1"/>
    <property type="molecule type" value="Genomic_DNA"/>
</dbReference>
<dbReference type="AlphaFoldDB" id="X0ZE88"/>
<accession>X0ZE88</accession>
<organism evidence="2">
    <name type="scientific">marine sediment metagenome</name>
    <dbReference type="NCBI Taxonomy" id="412755"/>
    <lineage>
        <taxon>unclassified sequences</taxon>
        <taxon>metagenomes</taxon>
        <taxon>ecological metagenomes</taxon>
    </lineage>
</organism>
<protein>
    <submittedName>
        <fullName evidence="2">Uncharacterized protein</fullName>
    </submittedName>
</protein>
<comment type="caution">
    <text evidence="2">The sequence shown here is derived from an EMBL/GenBank/DDBJ whole genome shotgun (WGS) entry which is preliminary data.</text>
</comment>
<gene>
    <name evidence="2" type="ORF">S01H1_75051</name>
</gene>
<sequence>SNNGGVSQVDMSQYTEDIQFAVDEMREALVHIHQAVDSEYDSHAKKVRSRSDSLSNVEKQDSKEKKVLKTISKLAKKVEDRYGGHAVASVMQRLYQTVEQLKSEAPIFYVDISEIRENAMPGAKKEVGRAENIFNEKVKGFKKKQIEVIGFLEENMEKLGDIPEVNAKEVWAVVKAASVGGDMAEKYAKKGVDDMLLILGELDLKGDVEVIDLINSVKDKLISLRSKVEAVTNPRREWE</sequence>
<name>X0ZE88_9ZZZZ</name>